<dbReference type="PANTHER" id="PTHR33121">
    <property type="entry name" value="CYCLIC DI-GMP PHOSPHODIESTERASE PDEF"/>
    <property type="match status" value="1"/>
</dbReference>
<dbReference type="GO" id="GO:0071111">
    <property type="term" value="F:cyclic-guanylate-specific phosphodiesterase activity"/>
    <property type="evidence" value="ECO:0007669"/>
    <property type="project" value="InterPro"/>
</dbReference>
<dbReference type="SMART" id="SM00052">
    <property type="entry name" value="EAL"/>
    <property type="match status" value="1"/>
</dbReference>
<dbReference type="AlphaFoldDB" id="A0A7X5ARU0"/>
<dbReference type="Proteomes" id="UP000487929">
    <property type="component" value="Unassembled WGS sequence"/>
</dbReference>
<dbReference type="InterPro" id="IPR035919">
    <property type="entry name" value="EAL_sf"/>
</dbReference>
<dbReference type="EMBL" id="WUTT01000001">
    <property type="protein sequence ID" value="NAW35451.1"/>
    <property type="molecule type" value="Genomic_DNA"/>
</dbReference>
<keyword evidence="2" id="KW-0732">Signal</keyword>
<dbReference type="SUPFAM" id="SSF141868">
    <property type="entry name" value="EAL domain-like"/>
    <property type="match status" value="1"/>
</dbReference>
<feature type="domain" description="EAL" evidence="3">
    <location>
        <begin position="547"/>
        <end position="801"/>
    </location>
</feature>
<evidence type="ECO:0000259" key="3">
    <source>
        <dbReference type="PROSITE" id="PS50883"/>
    </source>
</evidence>
<feature type="chain" id="PRO_5030782141" evidence="2">
    <location>
        <begin position="29"/>
        <end position="801"/>
    </location>
</feature>
<dbReference type="Pfam" id="PF00563">
    <property type="entry name" value="EAL"/>
    <property type="match status" value="1"/>
</dbReference>
<dbReference type="CDD" id="cd01948">
    <property type="entry name" value="EAL"/>
    <property type="match status" value="1"/>
</dbReference>
<evidence type="ECO:0000313" key="4">
    <source>
        <dbReference type="EMBL" id="NAW35451.1"/>
    </source>
</evidence>
<keyword evidence="1" id="KW-0472">Membrane</keyword>
<dbReference type="InterPro" id="IPR050706">
    <property type="entry name" value="Cyclic-di-GMP_PDE-like"/>
</dbReference>
<feature type="transmembrane region" description="Helical" evidence="1">
    <location>
        <begin position="347"/>
        <end position="368"/>
    </location>
</feature>
<sequence>MHRGLRRLTRWGAPWLLLAGSLGPTAQAQPDAEATGDAIQVLASYHRGSPWSDELVDRIEEAAIQLGWDEGLDVDYLDARRLGLETAFDIERRRLAERRAVAPAERVLLIDDAALRFYLGYPGALHHPERVVAIGINDPELLARATERGVRVIVTRAVERQSLTFLRDLFGEPLSLLVLGDEESSGRYLTQHFLDSVAEEPGVRSASVLWDWRPASVLAALERLPADTRVYLVEGHTTGAQDLYPGSREWLERLGERGVRVFCHLPYQVTLGCAGGALLDTRRLGRLALESLISPAFEALPSLQEVGVGRYALHASFYQRTPEAHRDSIEWLAVEGTIASADSRISLLVRGGAAVTVMLLAALLLMALSRRRARRAQRRLAIDPASGLPTRQVLESELPALCRRHAGGWLFALVSPGLRDYRQHLGLPAAQALFREQLGTLRTLLPRTGRLYLNADLGVIGFLPLHDREQAEPLVDRMLTSLGHASDDGGMRRLAWYASLLRLPGSEADFPQCRAALDDGLFRLERQGWRQPLIRVEPVDRERATRFRQLSDALEGLIDDPGREWRLVLQPKVAAADGELRGAEVLLRWHHPVLGEISPGEFLPVAEILGLASRLDHWVMEESLAWLAAARPRLPGLGSLAINVKLATLAEAAFRRRLLERLQALSLPAAMIELEVTEHSDFRDLEAVERHMNDLRAHGVRLALDDFGTGNTSFQLIQRLPFTAIKMDRSLLLGADRYPRAREAYAAMVQFSRHLGLAVVAEGVEEPEQAKWLRSLGIDELQGFLFARPLEPEAMLSRYGR</sequence>
<proteinExistence type="predicted"/>
<keyword evidence="1" id="KW-0812">Transmembrane</keyword>
<evidence type="ECO:0000313" key="5">
    <source>
        <dbReference type="Proteomes" id="UP000487929"/>
    </source>
</evidence>
<reference evidence="4 5" key="1">
    <citation type="submission" date="2019-12" db="EMBL/GenBank/DDBJ databases">
        <title>Draft genome sequencing of Halomonas alimentaria DSM 15356.</title>
        <authorList>
            <person name="Pandiyan K."/>
            <person name="Kushwaha P."/>
            <person name="Gowdham M."/>
            <person name="Chakdar H."/>
            <person name="Singh A."/>
            <person name="Kumar M."/>
            <person name="Saxena A.K."/>
        </authorList>
    </citation>
    <scope>NUCLEOTIDE SEQUENCE [LARGE SCALE GENOMIC DNA]</scope>
    <source>
        <strain evidence="4 5">DSM 15356</strain>
    </source>
</reference>
<dbReference type="OrthoDB" id="8731447at2"/>
<keyword evidence="5" id="KW-1185">Reference proteome</keyword>
<dbReference type="PROSITE" id="PS50883">
    <property type="entry name" value="EAL"/>
    <property type="match status" value="1"/>
</dbReference>
<dbReference type="Gene3D" id="3.20.20.450">
    <property type="entry name" value="EAL domain"/>
    <property type="match status" value="1"/>
</dbReference>
<dbReference type="InterPro" id="IPR001633">
    <property type="entry name" value="EAL_dom"/>
</dbReference>
<keyword evidence="1" id="KW-1133">Transmembrane helix</keyword>
<protein>
    <submittedName>
        <fullName evidence="4">EAL domain-containing protein</fullName>
    </submittedName>
</protein>
<organism evidence="4 5">
    <name type="scientific">Halomonas alimentaria</name>
    <dbReference type="NCBI Taxonomy" id="147248"/>
    <lineage>
        <taxon>Bacteria</taxon>
        <taxon>Pseudomonadati</taxon>
        <taxon>Pseudomonadota</taxon>
        <taxon>Gammaproteobacteria</taxon>
        <taxon>Oceanospirillales</taxon>
        <taxon>Halomonadaceae</taxon>
        <taxon>Halomonas</taxon>
    </lineage>
</organism>
<accession>A0A7X5ARU0</accession>
<evidence type="ECO:0000256" key="1">
    <source>
        <dbReference type="SAM" id="Phobius"/>
    </source>
</evidence>
<dbReference type="RefSeq" id="WP_161432638.1">
    <property type="nucleotide sequence ID" value="NZ_WUTT01000001.1"/>
</dbReference>
<dbReference type="PANTHER" id="PTHR33121:SF79">
    <property type="entry name" value="CYCLIC DI-GMP PHOSPHODIESTERASE PDED-RELATED"/>
    <property type="match status" value="1"/>
</dbReference>
<feature type="signal peptide" evidence="2">
    <location>
        <begin position="1"/>
        <end position="28"/>
    </location>
</feature>
<comment type="caution">
    <text evidence="4">The sequence shown here is derived from an EMBL/GenBank/DDBJ whole genome shotgun (WGS) entry which is preliminary data.</text>
</comment>
<gene>
    <name evidence="4" type="ORF">GRB96_13640</name>
</gene>
<evidence type="ECO:0000256" key="2">
    <source>
        <dbReference type="SAM" id="SignalP"/>
    </source>
</evidence>
<name>A0A7X5ARU0_9GAMM</name>